<accession>A0A075H2J4</accession>
<organism evidence="1">
    <name type="scientific">uncultured marine group II/III euryarchaeote KM3_27_D02</name>
    <dbReference type="NCBI Taxonomy" id="1456428"/>
    <lineage>
        <taxon>Archaea</taxon>
        <taxon>Methanobacteriati</taxon>
        <taxon>Methanobacteriota</taxon>
        <taxon>environmental samples</taxon>
    </lineage>
</organism>
<dbReference type="AlphaFoldDB" id="A0A075H2J4"/>
<protein>
    <recommendedName>
        <fullName evidence="2">DUF1922 domain-containing protein</fullName>
    </recommendedName>
</protein>
<evidence type="ECO:0008006" key="2">
    <source>
        <dbReference type="Google" id="ProtNLM"/>
    </source>
</evidence>
<dbReference type="EMBL" id="KF900822">
    <property type="protein sequence ID" value="AIF08138.1"/>
    <property type="molecule type" value="Genomic_DNA"/>
</dbReference>
<name>A0A075H2J4_9EURY</name>
<proteinExistence type="predicted"/>
<evidence type="ECO:0000313" key="1">
    <source>
        <dbReference type="EMBL" id="AIF08138.1"/>
    </source>
</evidence>
<sequence>MSDESQFLVFRCPECERCFGKLSAAASGRCPACGSAANHKVIDRAKDDDDLQRRVALANVPSELRKELGAKIDKMPAYDSGKQDSVSAVKLRSLLLASRDEENRLSVTTLQVALAKEGIEEPTAEELISMAEFEGVLIRHSEGEWLYLE</sequence>
<reference evidence="1" key="1">
    <citation type="journal article" date="2014" name="Genome Biol. Evol.">
        <title>Pangenome evidence for extensive interdomain horizontal transfer affecting lineage core and shell genes in uncultured planktonic thaumarchaeota and euryarchaeota.</title>
        <authorList>
            <person name="Deschamps P."/>
            <person name="Zivanovic Y."/>
            <person name="Moreira D."/>
            <person name="Rodriguez-Valera F."/>
            <person name="Lopez-Garcia P."/>
        </authorList>
    </citation>
    <scope>NUCLEOTIDE SEQUENCE</scope>
</reference>